<dbReference type="InterPro" id="IPR050271">
    <property type="entry name" value="UDP-glycosyltransferase"/>
</dbReference>
<reference evidence="7" key="1">
    <citation type="submission" date="2025-08" db="UniProtKB">
        <authorList>
            <consortium name="RefSeq"/>
        </authorList>
    </citation>
    <scope>IDENTIFICATION</scope>
</reference>
<comment type="similarity">
    <text evidence="1">Belongs to the UDP-glycosyltransferase family.</text>
</comment>
<dbReference type="Pfam" id="PF00201">
    <property type="entry name" value="UDPGT"/>
    <property type="match status" value="3"/>
</dbReference>
<evidence type="ECO:0000256" key="1">
    <source>
        <dbReference type="ARBA" id="ARBA00009995"/>
    </source>
</evidence>
<evidence type="ECO:0000313" key="6">
    <source>
        <dbReference type="Proteomes" id="UP001652582"/>
    </source>
</evidence>
<evidence type="ECO:0000313" key="7">
    <source>
        <dbReference type="RefSeq" id="XP_052739545.1"/>
    </source>
</evidence>
<keyword evidence="2" id="KW-0328">Glycosyltransferase</keyword>
<keyword evidence="4" id="KW-1133">Transmembrane helix</keyword>
<dbReference type="PANTHER" id="PTHR48043:SF145">
    <property type="entry name" value="FI06409P-RELATED"/>
    <property type="match status" value="1"/>
</dbReference>
<gene>
    <name evidence="7" type="primary">LOC112058476</name>
</gene>
<protein>
    <submittedName>
        <fullName evidence="7">Uncharacterized protein LOC112058476</fullName>
    </submittedName>
</protein>
<accession>A0ABM3LKE0</accession>
<evidence type="ECO:0000256" key="3">
    <source>
        <dbReference type="ARBA" id="ARBA00022679"/>
    </source>
</evidence>
<evidence type="ECO:0000256" key="4">
    <source>
        <dbReference type="SAM" id="Phobius"/>
    </source>
</evidence>
<feature type="chain" id="PRO_5045546435" evidence="5">
    <location>
        <begin position="21"/>
        <end position="889"/>
    </location>
</feature>
<name>A0ABM3LKE0_BICAN</name>
<dbReference type="SUPFAM" id="SSF53756">
    <property type="entry name" value="UDP-Glycosyltransferase/glycogen phosphorylase"/>
    <property type="match status" value="3"/>
</dbReference>
<dbReference type="PANTHER" id="PTHR48043">
    <property type="entry name" value="EG:EG0003.4 PROTEIN-RELATED"/>
    <property type="match status" value="1"/>
</dbReference>
<dbReference type="CDD" id="cd03784">
    <property type="entry name" value="GT1_Gtf-like"/>
    <property type="match status" value="1"/>
</dbReference>
<feature type="signal peptide" evidence="5">
    <location>
        <begin position="1"/>
        <end position="20"/>
    </location>
</feature>
<keyword evidence="6" id="KW-1185">Reference proteome</keyword>
<proteinExistence type="inferred from homology"/>
<feature type="transmembrane region" description="Helical" evidence="4">
    <location>
        <begin position="849"/>
        <end position="873"/>
    </location>
</feature>
<evidence type="ECO:0000256" key="5">
    <source>
        <dbReference type="SAM" id="SignalP"/>
    </source>
</evidence>
<evidence type="ECO:0000256" key="2">
    <source>
        <dbReference type="ARBA" id="ARBA00022676"/>
    </source>
</evidence>
<dbReference type="InterPro" id="IPR035595">
    <property type="entry name" value="UDP_glycos_trans_CS"/>
</dbReference>
<dbReference type="Proteomes" id="UP001652582">
    <property type="component" value="Chromosome 9"/>
</dbReference>
<sequence length="889" mass="99462">MTRFIFIIFSVVLLCCHVDAANILGLFPVTVRSHHMVYEPYLKRLAERGHNMTVASFFPVKEPPPNFHGISLQGIDETRLEQVNLSAFENQRLLYKIPVLGGIAKGIIPLQSFATSSARICERLIDFEPFIEALKGDYDLVLMENFMGDCALALYRLYGGKAPLLDIMSGTPMPWTVQRIGAVDNPSYVPVITSSFKSEMSFMERLENTLLNICINEWFKQQITMKEKKILEKRFGSIPDLNELARNTSMIFLNTFHVLNGAIPLVPGLVEVGGMHLSPSTKSLPQSEVDLMVEPKHSHASAMTRFIFNILSVVLLCCYVEAANILGLFPTTVRSHHMVYEPYLKGLAERGHNMTVASFFPIKDPPPNIREISLQGIDETRLEHVNLNAFENQGFLYKIPVLGGIAKSILPLQSFSTSSARICERLMDLQPFVEALKGDYDLVLTEIFMGDCALALYRLYGGKAPILAMVSGARMPWTMERIGAVDNPSYVPIVTSTFKPEMSFMERLENTLLDICINEWYKQQIVMKEQRVLEKRFGNIPDLNELARNTSMIFLNTFHVLNGAMPLVPGLVEIGGMHLNIGKKSLPQYIEKFLNESEHGVVLFSLGSHVKTMSMPKYKEQIFINALSKLKQRVIWKYEGSGEEGTYIGNILRVKWLPQYELLQHKKVIAFITHGGMLGMTEAVSEGKPMVILPLFADQHLNAAAAAEAGAAVVLSYVDLTEQSLTNALQHVLSEEYGILGMTKAVLGGKPMVILPLFADQHLNAAAAAEAGAAVVLSYVDLTEQSLTNALQHVLSEEMVAKARKVSQMWHDRESSPIDTAIYHTERLIRWGHDAKLYTKARDLPFYKLALIDVALAIILFIVIFIALSIYLIKKILKLIIGKTKVKAE</sequence>
<dbReference type="PROSITE" id="PS00375">
    <property type="entry name" value="UDPGT"/>
    <property type="match status" value="1"/>
</dbReference>
<dbReference type="InterPro" id="IPR002213">
    <property type="entry name" value="UDP_glucos_trans"/>
</dbReference>
<keyword evidence="4" id="KW-0472">Membrane</keyword>
<dbReference type="GeneID" id="112058476"/>
<dbReference type="RefSeq" id="XP_052739545.1">
    <property type="nucleotide sequence ID" value="XM_052883585.1"/>
</dbReference>
<dbReference type="Gene3D" id="3.40.50.2000">
    <property type="entry name" value="Glycogen Phosphorylase B"/>
    <property type="match status" value="2"/>
</dbReference>
<keyword evidence="3" id="KW-0808">Transferase</keyword>
<organism evidence="6 7">
    <name type="scientific">Bicyclus anynana</name>
    <name type="common">Squinting bush brown butterfly</name>
    <dbReference type="NCBI Taxonomy" id="110368"/>
    <lineage>
        <taxon>Eukaryota</taxon>
        <taxon>Metazoa</taxon>
        <taxon>Ecdysozoa</taxon>
        <taxon>Arthropoda</taxon>
        <taxon>Hexapoda</taxon>
        <taxon>Insecta</taxon>
        <taxon>Pterygota</taxon>
        <taxon>Neoptera</taxon>
        <taxon>Endopterygota</taxon>
        <taxon>Lepidoptera</taxon>
        <taxon>Glossata</taxon>
        <taxon>Ditrysia</taxon>
        <taxon>Papilionoidea</taxon>
        <taxon>Nymphalidae</taxon>
        <taxon>Satyrinae</taxon>
        <taxon>Satyrini</taxon>
        <taxon>Mycalesina</taxon>
        <taxon>Bicyclus</taxon>
    </lineage>
</organism>
<keyword evidence="4" id="KW-0812">Transmembrane</keyword>
<keyword evidence="5" id="KW-0732">Signal</keyword>